<reference evidence="3 4" key="1">
    <citation type="journal article" date="2011" name="Science">
        <title>The Selaginella genome identifies genetic changes associated with the evolution of vascular plants.</title>
        <authorList>
            <person name="Banks J.A."/>
            <person name="Nishiyama T."/>
            <person name="Hasebe M."/>
            <person name="Bowman J.L."/>
            <person name="Gribskov M."/>
            <person name="dePamphilis C."/>
            <person name="Albert V.A."/>
            <person name="Aono N."/>
            <person name="Aoyama T."/>
            <person name="Ambrose B.A."/>
            <person name="Ashton N.W."/>
            <person name="Axtell M.J."/>
            <person name="Barker E."/>
            <person name="Barker M.S."/>
            <person name="Bennetzen J.L."/>
            <person name="Bonawitz N.D."/>
            <person name="Chapple C."/>
            <person name="Cheng C."/>
            <person name="Correa L.G."/>
            <person name="Dacre M."/>
            <person name="DeBarry J."/>
            <person name="Dreyer I."/>
            <person name="Elias M."/>
            <person name="Engstrom E.M."/>
            <person name="Estelle M."/>
            <person name="Feng L."/>
            <person name="Finet C."/>
            <person name="Floyd S.K."/>
            <person name="Frommer W.B."/>
            <person name="Fujita T."/>
            <person name="Gramzow L."/>
            <person name="Gutensohn M."/>
            <person name="Harholt J."/>
            <person name="Hattori M."/>
            <person name="Heyl A."/>
            <person name="Hirai T."/>
            <person name="Hiwatashi Y."/>
            <person name="Ishikawa M."/>
            <person name="Iwata M."/>
            <person name="Karol K.G."/>
            <person name="Koehler B."/>
            <person name="Kolukisaoglu U."/>
            <person name="Kubo M."/>
            <person name="Kurata T."/>
            <person name="Lalonde S."/>
            <person name="Li K."/>
            <person name="Li Y."/>
            <person name="Litt A."/>
            <person name="Lyons E."/>
            <person name="Manning G."/>
            <person name="Maruyama T."/>
            <person name="Michael T.P."/>
            <person name="Mikami K."/>
            <person name="Miyazaki S."/>
            <person name="Morinaga S."/>
            <person name="Murata T."/>
            <person name="Mueller-Roeber B."/>
            <person name="Nelson D.R."/>
            <person name="Obara M."/>
            <person name="Oguri Y."/>
            <person name="Olmstead R.G."/>
            <person name="Onodera N."/>
            <person name="Petersen B.L."/>
            <person name="Pils B."/>
            <person name="Prigge M."/>
            <person name="Rensing S.A."/>
            <person name="Riano-Pachon D.M."/>
            <person name="Roberts A.W."/>
            <person name="Sato Y."/>
            <person name="Scheller H.V."/>
            <person name="Schulz B."/>
            <person name="Schulz C."/>
            <person name="Shakirov E.V."/>
            <person name="Shibagaki N."/>
            <person name="Shinohara N."/>
            <person name="Shippen D.E."/>
            <person name="Soerensen I."/>
            <person name="Sotooka R."/>
            <person name="Sugimoto N."/>
            <person name="Sugita M."/>
            <person name="Sumikawa N."/>
            <person name="Tanurdzic M."/>
            <person name="Theissen G."/>
            <person name="Ulvskov P."/>
            <person name="Wakazuki S."/>
            <person name="Weng J.K."/>
            <person name="Willats W.W."/>
            <person name="Wipf D."/>
            <person name="Wolf P.G."/>
            <person name="Yang L."/>
            <person name="Zimmer A.D."/>
            <person name="Zhu Q."/>
            <person name="Mitros T."/>
            <person name="Hellsten U."/>
            <person name="Loque D."/>
            <person name="Otillar R."/>
            <person name="Salamov A."/>
            <person name="Schmutz J."/>
            <person name="Shapiro H."/>
            <person name="Lindquist E."/>
            <person name="Lucas S."/>
            <person name="Rokhsar D."/>
            <person name="Grigoriev I.V."/>
        </authorList>
    </citation>
    <scope>NUCLEOTIDE SEQUENCE [LARGE SCALE GENOMIC DNA]</scope>
</reference>
<feature type="chain" id="PRO_5003121427" description="BED-type domain-containing protein" evidence="2">
    <location>
        <begin position="19"/>
        <end position="376"/>
    </location>
</feature>
<evidence type="ECO:0000256" key="2">
    <source>
        <dbReference type="SAM" id="SignalP"/>
    </source>
</evidence>
<dbReference type="Proteomes" id="UP000001514">
    <property type="component" value="Unassembled WGS sequence"/>
</dbReference>
<dbReference type="HOGENOM" id="CLU_736500_0_0_1"/>
<dbReference type="EMBL" id="GL377570">
    <property type="protein sequence ID" value="EFJ34233.1"/>
    <property type="molecule type" value="Genomic_DNA"/>
</dbReference>
<dbReference type="KEGG" id="smo:SELMODRAFT_406730"/>
<dbReference type="InParanoid" id="D8R199"/>
<proteinExistence type="predicted"/>
<feature type="region of interest" description="Disordered" evidence="1">
    <location>
        <begin position="238"/>
        <end position="265"/>
    </location>
</feature>
<keyword evidence="2" id="KW-0732">Signal</keyword>
<sequence length="376" mass="41248">MRVAALLLLFFASFLLDSFLISISQQQAAVIDVFGHEAFSPWIGKVLWPWILGLVDRVGTIFSQWVLVPLAILRIAALGYFHPSYLRKGQQGRYTAVAQHGRSCGYGRANKVGASINPFVGADSEEAVIEEGPSLGAASGDTIKKRDSWAAKVKYYSSTVWLQLCRGRVNKVGASINPSAGADSGEAMIGEGPSLGVALGDAVIGEGLALAVDDQVVVFYGVNPWPGVEDSATVRTRRGCKGDQRGIQGQETNPHHPPSARGRLGRPPDIVWKYVFCDPLALRERNLENTEMDPQCFSTNKANWEAVVRCVLCKAPVKGNGPMGIRRHLCSFYKEEDIGCYTADISLCRRPIQEISEEFVFITRNNIEDFLEKQED</sequence>
<evidence type="ECO:0000313" key="3">
    <source>
        <dbReference type="EMBL" id="EFJ34233.1"/>
    </source>
</evidence>
<evidence type="ECO:0000313" key="4">
    <source>
        <dbReference type="Proteomes" id="UP000001514"/>
    </source>
</evidence>
<keyword evidence="4" id="KW-1185">Reference proteome</keyword>
<dbReference type="Gramene" id="EFJ34233">
    <property type="protein sequence ID" value="EFJ34233"/>
    <property type="gene ID" value="SELMODRAFT_406730"/>
</dbReference>
<gene>
    <name evidence="3" type="ORF">SELMODRAFT_406730</name>
</gene>
<evidence type="ECO:0008006" key="5">
    <source>
        <dbReference type="Google" id="ProtNLM"/>
    </source>
</evidence>
<protein>
    <recommendedName>
        <fullName evidence="5">BED-type domain-containing protein</fullName>
    </recommendedName>
</protein>
<accession>D8R199</accession>
<dbReference type="AlphaFoldDB" id="D8R199"/>
<evidence type="ECO:0000256" key="1">
    <source>
        <dbReference type="SAM" id="MobiDB-lite"/>
    </source>
</evidence>
<feature type="signal peptide" evidence="2">
    <location>
        <begin position="1"/>
        <end position="18"/>
    </location>
</feature>
<organism evidence="4">
    <name type="scientific">Selaginella moellendorffii</name>
    <name type="common">Spikemoss</name>
    <dbReference type="NCBI Taxonomy" id="88036"/>
    <lineage>
        <taxon>Eukaryota</taxon>
        <taxon>Viridiplantae</taxon>
        <taxon>Streptophyta</taxon>
        <taxon>Embryophyta</taxon>
        <taxon>Tracheophyta</taxon>
        <taxon>Lycopodiopsida</taxon>
        <taxon>Selaginellales</taxon>
        <taxon>Selaginellaceae</taxon>
        <taxon>Selaginella</taxon>
    </lineage>
</organism>
<name>D8R199_SELML</name>